<gene>
    <name evidence="4" type="ORF">H9X81_10285</name>
</gene>
<evidence type="ECO:0000313" key="5">
    <source>
        <dbReference type="Proteomes" id="UP000724149"/>
    </source>
</evidence>
<dbReference type="InterPro" id="IPR050534">
    <property type="entry name" value="Coronavir_polyprotein_1ab"/>
</dbReference>
<reference evidence="4 5" key="1">
    <citation type="journal article" date="2021" name="Sci. Rep.">
        <title>The distribution of antibiotic resistance genes in chicken gut microbiota commensals.</title>
        <authorList>
            <person name="Juricova H."/>
            <person name="Matiasovicova J."/>
            <person name="Kubasova T."/>
            <person name="Cejkova D."/>
            <person name="Rychlik I."/>
        </authorList>
    </citation>
    <scope>NUCLEOTIDE SEQUENCE [LARGE SCALE GENOMIC DNA]</scope>
    <source>
        <strain evidence="4 5">An564</strain>
    </source>
</reference>
<proteinExistence type="predicted"/>
<sequence length="770" mass="85551">MAKITEEEQSMIRGRFIRRLWGNDEGYRISLYEIIEAPENTPDEFLRSGTFVAKGVFLPELEQLTVKFTGAWRKSKGKSALQVHSFAEETPKSKNAIIEYLSSGLFPGIGPKTAERIYDAFGKEAPEIVTHDPKRLTEVKGIGDVTAQYIAESVSKTREIQDLALFFGEYGISLSKIKKIHEAFPYNTLGIVKNDPFRLCKVNGFGFATVDSIAESLGTPLNSPLRIQAALVESIRKEKTNGNLFVRSDTLLTKALELLNLRAEREEEQIQKDAVMTEINAMLMSNKLASSPYVLEDGTKEIYLAKDLEKEKGIAAGLMEYINTPLPESDEIPLHDLEKALSEVEKELGITLASKQREAVLTALTHKMCIITGGPGTGKTTILVAILRLYHIFCNQREVLLLAPTGKAARRMSESTGEQAYTIHRGLGLTPREGEEDLIRSGHSMMSDETGFLCIDEGSMVDNVLMSAIVEKLPMGSRFLCIGDTDQLPSIGAGAILKDLIDSDCIPVVRLDVIYRQSETSSIVKNAQAIRAGDTHLNFDGSFSLKTVGQPMKGAGSQADLPTHEQVVRTYLELVKQYGIKEVAILCPRRTKILLSSEQINQSVQSSMFQNAPGTPRVTIGNRTFYVGDRIVQCKNTDTASNGDMGVIREIRPANGDDPEKVIISFDFDEGSSVAYDHEDMKNVQLGYALTVHRSQGSEFKVVLIPLSWSQAIVLYRNLIYTAITRGKEKVLLFGQKAVLDYAIRRKNQTQRNTNLDHFLQNEKRSRKII</sequence>
<feature type="domain" description="Helix-hairpin-helix DNA-binding motif class 1" evidence="3">
    <location>
        <begin position="134"/>
        <end position="153"/>
    </location>
</feature>
<comment type="caution">
    <text evidence="4">The sequence shown here is derived from an EMBL/GenBank/DDBJ whole genome shotgun (WGS) entry which is preliminary data.</text>
</comment>
<feature type="domain" description="Helix-hairpin-helix DNA-binding motif class 1" evidence="3">
    <location>
        <begin position="99"/>
        <end position="120"/>
    </location>
</feature>
<dbReference type="PANTHER" id="PTHR43788">
    <property type="entry name" value="DNA2/NAM7 HELICASE FAMILY MEMBER"/>
    <property type="match status" value="1"/>
</dbReference>
<accession>A0ABS2GNI9</accession>
<dbReference type="Pfam" id="PF13538">
    <property type="entry name" value="UvrD_C_2"/>
    <property type="match status" value="1"/>
</dbReference>
<dbReference type="InterPro" id="IPR010994">
    <property type="entry name" value="RuvA_2-like"/>
</dbReference>
<keyword evidence="1" id="KW-0547">Nucleotide-binding</keyword>
<dbReference type="Pfam" id="PF13604">
    <property type="entry name" value="AAA_30"/>
    <property type="match status" value="1"/>
</dbReference>
<dbReference type="Gene3D" id="3.40.50.300">
    <property type="entry name" value="P-loop containing nucleotide triphosphate hydrolases"/>
    <property type="match status" value="2"/>
</dbReference>
<feature type="domain" description="Helix-hairpin-helix DNA-binding motif class 1" evidence="3">
    <location>
        <begin position="197"/>
        <end position="216"/>
    </location>
</feature>
<dbReference type="InterPro" id="IPR027785">
    <property type="entry name" value="UvrD-like_helicase_C"/>
</dbReference>
<evidence type="ECO:0000313" key="4">
    <source>
        <dbReference type="EMBL" id="MBM6924070.1"/>
    </source>
</evidence>
<evidence type="ECO:0000256" key="1">
    <source>
        <dbReference type="ARBA" id="ARBA00022741"/>
    </source>
</evidence>
<dbReference type="Proteomes" id="UP000724149">
    <property type="component" value="Unassembled WGS sequence"/>
</dbReference>
<dbReference type="PANTHER" id="PTHR43788:SF6">
    <property type="entry name" value="DNA HELICASE B"/>
    <property type="match status" value="1"/>
</dbReference>
<dbReference type="InterPro" id="IPR029493">
    <property type="entry name" value="RecD2-like_HHH"/>
</dbReference>
<dbReference type="Gene3D" id="2.30.30.940">
    <property type="match status" value="1"/>
</dbReference>
<evidence type="ECO:0000259" key="3">
    <source>
        <dbReference type="SMART" id="SM00278"/>
    </source>
</evidence>
<dbReference type="RefSeq" id="WP_204721737.1">
    <property type="nucleotide sequence ID" value="NZ_JACSNR010000010.1"/>
</dbReference>
<keyword evidence="2" id="KW-0067">ATP-binding</keyword>
<dbReference type="SMART" id="SM00278">
    <property type="entry name" value="HhH1"/>
    <property type="match status" value="3"/>
</dbReference>
<dbReference type="Gene3D" id="1.10.150.20">
    <property type="entry name" value="5' to 3' exonuclease, C-terminal subdomain"/>
    <property type="match status" value="1"/>
</dbReference>
<protein>
    <submittedName>
        <fullName evidence="4">AAA family ATPase</fullName>
    </submittedName>
</protein>
<evidence type="ECO:0000256" key="2">
    <source>
        <dbReference type="ARBA" id="ARBA00022840"/>
    </source>
</evidence>
<name>A0ABS2GNI9_9FIRM</name>
<dbReference type="SUPFAM" id="SSF52540">
    <property type="entry name" value="P-loop containing nucleoside triphosphate hydrolases"/>
    <property type="match status" value="1"/>
</dbReference>
<dbReference type="InterPro" id="IPR027417">
    <property type="entry name" value="P-loop_NTPase"/>
</dbReference>
<dbReference type="CDD" id="cd18809">
    <property type="entry name" value="SF1_C_RecD"/>
    <property type="match status" value="1"/>
</dbReference>
<dbReference type="Pfam" id="PF14520">
    <property type="entry name" value="HHH_5"/>
    <property type="match status" value="1"/>
</dbReference>
<keyword evidence="5" id="KW-1185">Reference proteome</keyword>
<dbReference type="CDD" id="cd17933">
    <property type="entry name" value="DEXSc_RecD-like"/>
    <property type="match status" value="1"/>
</dbReference>
<dbReference type="SUPFAM" id="SSF47781">
    <property type="entry name" value="RuvA domain 2-like"/>
    <property type="match status" value="1"/>
</dbReference>
<organism evidence="4 5">
    <name type="scientific">Hydrogenoanaerobacterium saccharovorans</name>
    <dbReference type="NCBI Taxonomy" id="474960"/>
    <lineage>
        <taxon>Bacteria</taxon>
        <taxon>Bacillati</taxon>
        <taxon>Bacillota</taxon>
        <taxon>Clostridia</taxon>
        <taxon>Eubacteriales</taxon>
        <taxon>Oscillospiraceae</taxon>
        <taxon>Hydrogenoanaerobacterium</taxon>
    </lineage>
</organism>
<dbReference type="Pfam" id="PF14490">
    <property type="entry name" value="HHH_RecD2"/>
    <property type="match status" value="1"/>
</dbReference>
<dbReference type="InterPro" id="IPR003583">
    <property type="entry name" value="Hlx-hairpin-Hlx_DNA-bd_motif"/>
</dbReference>
<dbReference type="Gene3D" id="1.10.10.2220">
    <property type="match status" value="1"/>
</dbReference>
<dbReference type="EMBL" id="JACSNR010000010">
    <property type="protein sequence ID" value="MBM6924070.1"/>
    <property type="molecule type" value="Genomic_DNA"/>
</dbReference>